<name>S5TB48_9GAMM</name>
<dbReference type="PANTHER" id="PTHR43581">
    <property type="entry name" value="ATP/GTP PHOSPHATASE"/>
    <property type="match status" value="1"/>
</dbReference>
<dbReference type="SUPFAM" id="SSF52540">
    <property type="entry name" value="P-loop containing nucleoside triphosphate hydrolases"/>
    <property type="match status" value="1"/>
</dbReference>
<proteinExistence type="predicted"/>
<dbReference type="InterPro" id="IPR034139">
    <property type="entry name" value="TOPRIM_OLD"/>
</dbReference>
<dbReference type="PANTHER" id="PTHR43581:SF4">
    <property type="entry name" value="ATP_GTP PHOSPHATASE"/>
    <property type="match status" value="1"/>
</dbReference>
<dbReference type="KEGG" id="cza:CYCME_2459"/>
<evidence type="ECO:0000313" key="5">
    <source>
        <dbReference type="Proteomes" id="UP000015380"/>
    </source>
</evidence>
<feature type="domain" description="Endonuclease GajA/Old nuclease/RecF-like AAA" evidence="1">
    <location>
        <begin position="3"/>
        <end position="67"/>
    </location>
</feature>
<dbReference type="GO" id="GO:0016887">
    <property type="term" value="F:ATP hydrolysis activity"/>
    <property type="evidence" value="ECO:0007669"/>
    <property type="project" value="InterPro"/>
</dbReference>
<feature type="domain" description="OLD protein-like TOPRIM" evidence="3">
    <location>
        <begin position="360"/>
        <end position="428"/>
    </location>
</feature>
<dbReference type="Pfam" id="PF13175">
    <property type="entry name" value="AAA_15"/>
    <property type="match status" value="1"/>
</dbReference>
<feature type="domain" description="ATPase AAA-type core" evidence="2">
    <location>
        <begin position="238"/>
        <end position="316"/>
    </location>
</feature>
<evidence type="ECO:0000313" key="4">
    <source>
        <dbReference type="EMBL" id="AGS40764.1"/>
    </source>
</evidence>
<dbReference type="RefSeq" id="WP_020933182.1">
    <property type="nucleotide sequence ID" value="NC_021917.1"/>
</dbReference>
<evidence type="ECO:0000259" key="1">
    <source>
        <dbReference type="Pfam" id="PF13175"/>
    </source>
</evidence>
<dbReference type="GO" id="GO:0005524">
    <property type="term" value="F:ATP binding"/>
    <property type="evidence" value="ECO:0007669"/>
    <property type="project" value="InterPro"/>
</dbReference>
<dbReference type="InterPro" id="IPR051396">
    <property type="entry name" value="Bact_Antivir_Def_Nuclease"/>
</dbReference>
<dbReference type="AlphaFoldDB" id="S5TB48"/>
<dbReference type="EMBL" id="CP005996">
    <property type="protein sequence ID" value="AGS40764.1"/>
    <property type="molecule type" value="Genomic_DNA"/>
</dbReference>
<dbReference type="Pfam" id="PF20469">
    <property type="entry name" value="OLD-like_TOPRIM"/>
    <property type="match status" value="1"/>
</dbReference>
<dbReference type="InterPro" id="IPR041685">
    <property type="entry name" value="AAA_GajA/Old/RecF-like"/>
</dbReference>
<dbReference type="Proteomes" id="UP000015380">
    <property type="component" value="Chromosome"/>
</dbReference>
<keyword evidence="5" id="KW-1185">Reference proteome</keyword>
<reference evidence="4 5" key="1">
    <citation type="submission" date="2013-05" db="EMBL/GenBank/DDBJ databases">
        <title>Between feast and famine: a lifestyle of most important marine PAH-degrading bacterium Cycloclasticus sp. 7ME.</title>
        <authorList>
            <person name="Yakimov M.M."/>
            <person name="Messina E."/>
            <person name="Genovese M."/>
            <person name="Denaro R."/>
            <person name="Crisafi F."/>
            <person name="Russo D."/>
            <person name="Cappello S."/>
            <person name="Santisi S."/>
            <person name="Smedile F."/>
            <person name="Golyshina O.V."/>
            <person name="Tran H."/>
            <person name="Pieper D.H."/>
            <person name="Golyshin P.N."/>
            <person name="Giuliano L."/>
        </authorList>
    </citation>
    <scope>NUCLEOTIDE SEQUENCE [LARGE SCALE GENOMIC DNA]</scope>
    <source>
        <strain evidence="4 5">78-ME</strain>
    </source>
</reference>
<dbReference type="Gene3D" id="3.40.50.300">
    <property type="entry name" value="P-loop containing nucleotide triphosphate hydrolases"/>
    <property type="match status" value="1"/>
</dbReference>
<dbReference type="PATRIC" id="fig|1198232.3.peg.2423"/>
<evidence type="ECO:0000259" key="2">
    <source>
        <dbReference type="Pfam" id="PF13304"/>
    </source>
</evidence>
<organism evidence="4 5">
    <name type="scientific">Cycloclasticus zancles 78-ME</name>
    <dbReference type="NCBI Taxonomy" id="1198232"/>
    <lineage>
        <taxon>Bacteria</taxon>
        <taxon>Pseudomonadati</taxon>
        <taxon>Pseudomonadota</taxon>
        <taxon>Gammaproteobacteria</taxon>
        <taxon>Thiotrichales</taxon>
        <taxon>Piscirickettsiaceae</taxon>
        <taxon>Cycloclasticus</taxon>
    </lineage>
</organism>
<dbReference type="Pfam" id="PF13304">
    <property type="entry name" value="AAA_21"/>
    <property type="match status" value="1"/>
</dbReference>
<sequence>MSKIIEIDIKNYRGIKSFSQKFSSNVVCLIGRGDSSKTTVLEAIKAILSPRWNHAFYDTDFYQLDTSDPIEIVISLTDIPDALKTEGKFGLYLRAVDAEGNIADDLGDEDSAVLTIKLTVDHTLEPTWHVITGRDQEPKEIKQGDRGKLNCFMISDYLDSHFSWGQGNPLYSLLNTGEFDGERNKHVLEAMREAKVKLDDESFTYLAIITDKIKSQAAGFGLGLDNINSTIDFKDISISEGKVSLHDGKVPFRLMGKGSRRIASIAIQTAVAEGGGIALIDELEQGLEPDRVRQIVRNLKDNGSGQVIITTHSREVITELSSKDLVLLVANKVSGEIVSKNLKIQDDILQGVIRACPEAFFAKKVIVCEGATEVGICRALDKFRREMGNDQLSLKDCAYVDGAGHSFTERANNIKDAGIDTAAFCDSDRDEELNPSKDVLKNNAIEIYDCDDKNKIEQQVFKDLPWEAVLELIEYAKEARNLSDDQLRESVNAKYLKGTLTVDWIDNIGDTPELREALAGASSLKKREWFKRIDHGQKLGQIIFKYFDQIDGKKLRQTLQGISDWVDS</sequence>
<dbReference type="HOGENOM" id="CLU_034070_0_0_6"/>
<protein>
    <submittedName>
        <fullName evidence="4">Uncharacterized protein</fullName>
    </submittedName>
</protein>
<dbReference type="InterPro" id="IPR027417">
    <property type="entry name" value="P-loop_NTPase"/>
</dbReference>
<accession>S5TB48</accession>
<dbReference type="InterPro" id="IPR003959">
    <property type="entry name" value="ATPase_AAA_core"/>
</dbReference>
<gene>
    <name evidence="4" type="ORF">CYCME_2459</name>
</gene>
<evidence type="ECO:0000259" key="3">
    <source>
        <dbReference type="Pfam" id="PF20469"/>
    </source>
</evidence>
<dbReference type="eggNOG" id="COG1106">
    <property type="taxonomic scope" value="Bacteria"/>
</dbReference>
<reference evidence="5" key="2">
    <citation type="journal article" date="2016" name="Environ. Microbiol. Rep.">
        <title>Analysis of defence systems and a conjugative IncP-1 plasmid in the marine polyaromatic hydrocarbons-degrading bacterium Cycloclasticus sp. 78-ME.</title>
        <authorList>
            <person name="Yakimov M.M."/>
            <person name="Crisafi F."/>
            <person name="Messina E."/>
            <person name="Smedile F."/>
            <person name="Lopatina A."/>
            <person name="Denaro R."/>
            <person name="Pieper D.H."/>
            <person name="Golyshin P.N."/>
            <person name="Giuliano L."/>
        </authorList>
    </citation>
    <scope>NUCLEOTIDE SEQUENCE [LARGE SCALE GENOMIC DNA]</scope>
    <source>
        <strain evidence="5">78-ME</strain>
    </source>
</reference>
<dbReference type="CDD" id="cd00267">
    <property type="entry name" value="ABC_ATPase"/>
    <property type="match status" value="1"/>
</dbReference>